<sequence length="70" mass="8437">MIAYRVVNRYLLIFFCIQDKIKNNSLIFESRYLFSLRRTFEVQGTFILFGELVVKKTLNIFRMRLALVLL</sequence>
<comment type="caution">
    <text evidence="1">The sequence shown here is derived from an EMBL/GenBank/DDBJ whole genome shotgun (WGS) entry which is preliminary data.</text>
</comment>
<accession>A0AAN9A5K0</accession>
<evidence type="ECO:0000313" key="2">
    <source>
        <dbReference type="Proteomes" id="UP001381693"/>
    </source>
</evidence>
<dbReference type="Proteomes" id="UP001381693">
    <property type="component" value="Unassembled WGS sequence"/>
</dbReference>
<dbReference type="AlphaFoldDB" id="A0AAN9A5K0"/>
<protein>
    <submittedName>
        <fullName evidence="1">Uncharacterized protein</fullName>
    </submittedName>
</protein>
<reference evidence="1 2" key="1">
    <citation type="submission" date="2023-11" db="EMBL/GenBank/DDBJ databases">
        <title>Halocaridina rubra genome assembly.</title>
        <authorList>
            <person name="Smith C."/>
        </authorList>
    </citation>
    <scope>NUCLEOTIDE SEQUENCE [LARGE SCALE GENOMIC DNA]</scope>
    <source>
        <strain evidence="1">EP-1</strain>
        <tissue evidence="1">Whole</tissue>
    </source>
</reference>
<proteinExistence type="predicted"/>
<gene>
    <name evidence="1" type="ORF">SK128_001623</name>
</gene>
<dbReference type="EMBL" id="JAXCGZ010015343">
    <property type="protein sequence ID" value="KAK7070492.1"/>
    <property type="molecule type" value="Genomic_DNA"/>
</dbReference>
<name>A0AAN9A5K0_HALRR</name>
<evidence type="ECO:0000313" key="1">
    <source>
        <dbReference type="EMBL" id="KAK7070492.1"/>
    </source>
</evidence>
<organism evidence="1 2">
    <name type="scientific">Halocaridina rubra</name>
    <name type="common">Hawaiian red shrimp</name>
    <dbReference type="NCBI Taxonomy" id="373956"/>
    <lineage>
        <taxon>Eukaryota</taxon>
        <taxon>Metazoa</taxon>
        <taxon>Ecdysozoa</taxon>
        <taxon>Arthropoda</taxon>
        <taxon>Crustacea</taxon>
        <taxon>Multicrustacea</taxon>
        <taxon>Malacostraca</taxon>
        <taxon>Eumalacostraca</taxon>
        <taxon>Eucarida</taxon>
        <taxon>Decapoda</taxon>
        <taxon>Pleocyemata</taxon>
        <taxon>Caridea</taxon>
        <taxon>Atyoidea</taxon>
        <taxon>Atyidae</taxon>
        <taxon>Halocaridina</taxon>
    </lineage>
</organism>
<keyword evidence="2" id="KW-1185">Reference proteome</keyword>